<feature type="domain" description="Phosphagen kinase C-terminal" evidence="9">
    <location>
        <begin position="678"/>
        <end position="921"/>
    </location>
</feature>
<feature type="binding site" evidence="5">
    <location>
        <begin position="847"/>
        <end position="851"/>
    </location>
    <ligand>
        <name>ATP</name>
        <dbReference type="ChEBI" id="CHEBI:30616"/>
    </ligand>
</feature>
<dbReference type="GO" id="GO:0005615">
    <property type="term" value="C:extracellular space"/>
    <property type="evidence" value="ECO:0007669"/>
    <property type="project" value="TreeGrafter"/>
</dbReference>
<feature type="compositionally biased region" description="Basic and acidic residues" evidence="7">
    <location>
        <begin position="1255"/>
        <end position="1275"/>
    </location>
</feature>
<dbReference type="InterPro" id="IPR022414">
    <property type="entry name" value="ATP-guanido_PTrfase_cat"/>
</dbReference>
<dbReference type="VEuPathDB" id="CryptoDB:Cvel_2269"/>
<comment type="caution">
    <text evidence="5">Lacks conserved residue(s) required for the propagation of feature annotation.</text>
</comment>
<reference evidence="10" key="1">
    <citation type="submission" date="2014-11" db="EMBL/GenBank/DDBJ databases">
        <authorList>
            <person name="Otto D Thomas"/>
            <person name="Naeem Raeece"/>
        </authorList>
    </citation>
    <scope>NUCLEOTIDE SEQUENCE</scope>
</reference>
<dbReference type="Gene3D" id="3.30.590.10">
    <property type="entry name" value="Glutamine synthetase/guanido kinase, catalytic domain"/>
    <property type="match status" value="1"/>
</dbReference>
<feature type="chain" id="PRO_5012407291" description="Phosphagen kinase C-terminal domain-containing protein" evidence="8">
    <location>
        <begin position="16"/>
        <end position="1323"/>
    </location>
</feature>
<feature type="compositionally biased region" description="Basic and acidic residues" evidence="7">
    <location>
        <begin position="1281"/>
        <end position="1299"/>
    </location>
</feature>
<evidence type="ECO:0000256" key="8">
    <source>
        <dbReference type="SAM" id="SignalP"/>
    </source>
</evidence>
<dbReference type="Pfam" id="PF00217">
    <property type="entry name" value="ATP-gua_Ptrans"/>
    <property type="match status" value="1"/>
</dbReference>
<dbReference type="PROSITE" id="PS51510">
    <property type="entry name" value="PHOSPHAGEN_KINASE_C"/>
    <property type="match status" value="1"/>
</dbReference>
<feature type="binding site" evidence="5">
    <location>
        <begin position="681"/>
        <end position="685"/>
    </location>
    <ligand>
        <name>ATP</name>
        <dbReference type="ChEBI" id="CHEBI:30616"/>
    </ligand>
</feature>
<feature type="binding site" evidence="5">
    <location>
        <begin position="873"/>
        <end position="878"/>
    </location>
    <ligand>
        <name>ATP</name>
        <dbReference type="ChEBI" id="CHEBI:30616"/>
    </ligand>
</feature>
<keyword evidence="2 5" id="KW-0547">Nucleotide-binding</keyword>
<evidence type="ECO:0000259" key="9">
    <source>
        <dbReference type="PROSITE" id="PS51510"/>
    </source>
</evidence>
<feature type="region of interest" description="Disordered" evidence="7">
    <location>
        <begin position="376"/>
        <end position="415"/>
    </location>
</feature>
<feature type="compositionally biased region" description="Basic and acidic residues" evidence="7">
    <location>
        <begin position="1211"/>
        <end position="1240"/>
    </location>
</feature>
<feature type="region of interest" description="Disordered" evidence="7">
    <location>
        <begin position="450"/>
        <end position="523"/>
    </location>
</feature>
<feature type="region of interest" description="Disordered" evidence="7">
    <location>
        <begin position="965"/>
        <end position="1299"/>
    </location>
</feature>
<evidence type="ECO:0000256" key="6">
    <source>
        <dbReference type="RuleBase" id="RU000505"/>
    </source>
</evidence>
<evidence type="ECO:0000256" key="3">
    <source>
        <dbReference type="ARBA" id="ARBA00022777"/>
    </source>
</evidence>
<evidence type="ECO:0000256" key="2">
    <source>
        <dbReference type="ARBA" id="ARBA00022741"/>
    </source>
</evidence>
<dbReference type="InterPro" id="IPR000749">
    <property type="entry name" value="ATP-guanido_PTrfase"/>
</dbReference>
<sequence length="1323" mass="145196">MWTFFAFFLAPLGFGGLQQMLLKGITISHSGSHAPLPCDPSSGQKVCTVHLKGAQNAIGLDLRIDSKRLTELGCRVKVKFGADNTVTWVPLISDAPPPVSVPLGIDGHAKARILIYDSAGDLKDQYQINVDGSPGIPTNAHLHSLKVKGPNGKDLPLSHPPNNPKHINKAMLSPSGFAYKKTYLERSEGRHLQEVNEDDATRGLTRGVTLIQDGGLEKFTVFQCGLTEHPRDEDVQSGTARDDAKEDIVRTVHDPSFWFPKPVVTGGAKHCLFDSENGNACEGRDLVEDINGNTVIPFSFEATNAKESLTEWKTILSQNRRRQPSEETPRHRYDPLLRVVAFAFLATASLASWFLASSRSFQQWLFSLGCPQSTHNASPNQEINCNRPLKPPTETSSVSHIEARSESPPSHTDTMSIQVEDDQEAIPTQGAHSSVPPHIVPPLVFLAASHSASPPATPCRSEKDFEEESVSEGYMIEVDEPRADPPSIPLSDESVSLHSDGPSSVSPVAPPAQRTEARREASRSCKEEVRRLSLLIHALPNDRAPEFDPLIVRWSDELANPDVAPVLRQRLQKLQNIQLAQLQHRGRGPQSWVDFFSPALFWQQTNPQSADSYLSCWDLVTLGWAGCVLGHPADLTTFKESFGPLVRFAHGVSDGVVQPAEDFASLPASVPSLHKYGERVSLRIRVARNLRRFRLPSQMSAEERTELLQCVKRAIEEVERGTFFTLSECSPEWAEQLQKDRVLFPPSGEYFEDAGVNTDWPVGRGGFISEDGVVRVWVGEEDHLRVQVLSDQVDFPVLFSRLSLVLSELESRLATENERERGDRAFARDAKFGFVTSCPSNVGTGMRVSVLTRLPLFASFIQEWAKSLGLQVRGQRGEGSQVTPDGLIDLSPRQRFGVSESQVLCSLVTSVSHLLHAHREMRRRVVAVLQCAHQLPRALWQAVGECQCGCFNVAGSDEESVGGGGAEGLFFGLPPESVPAESQGGKRDSNVHSGLPSDSESVGLFERDGGGGESEVPVDSAPASVPAESQGGKRDSNVHSGLPSDSEPVGLFERQGRGGESEVPVDSAPASVPAESQGGKRDSNVHSSLPSDSESVGLFERDGGGGESEVPVDSAPASVPAESQGGKRDSNVHSSLPSDSESVGLFKREGGGDLEDKEQSLEQVQADHTSALIVPLPEGEPQSRAARSHARLRNEQQIYPSPALLRAGTAELRRADMRQRAAKSLQREREERRQRRESKAQCDSSALQSNAQKVWEARMREAKSLHARREEEKRRASQTREAVKEEKRKRTAERDRRLSLELQEKTARVQAMRNVRRQCSQRL</sequence>
<dbReference type="PANTHER" id="PTHR11547">
    <property type="entry name" value="ARGININE OR CREATINE KINASE"/>
    <property type="match status" value="1"/>
</dbReference>
<dbReference type="PANTHER" id="PTHR11547:SF64">
    <property type="entry name" value="CHROMOSOME UNDETERMINED SCAFFOLD_51, WHOLE GENOME SHOTGUN SEQUENCE"/>
    <property type="match status" value="1"/>
</dbReference>
<dbReference type="PROSITE" id="PS00112">
    <property type="entry name" value="PHOSPHAGEN_KINASE"/>
    <property type="match status" value="1"/>
</dbReference>
<name>A0A0G4IC81_9ALVE</name>
<feature type="compositionally biased region" description="Polar residues" evidence="7">
    <location>
        <begin position="1085"/>
        <end position="1094"/>
    </location>
</feature>
<protein>
    <recommendedName>
        <fullName evidence="9">Phosphagen kinase C-terminal domain-containing protein</fullName>
    </recommendedName>
</protein>
<comment type="similarity">
    <text evidence="5 6">Belongs to the ATP:guanido phosphotransferase family.</text>
</comment>
<evidence type="ECO:0000256" key="4">
    <source>
        <dbReference type="ARBA" id="ARBA00022840"/>
    </source>
</evidence>
<dbReference type="EMBL" id="CDMZ01005820">
    <property type="protein sequence ID" value="CEM54823.1"/>
    <property type="molecule type" value="Genomic_DNA"/>
</dbReference>
<feature type="compositionally biased region" description="Polar residues" evidence="7">
    <location>
        <begin position="1241"/>
        <end position="1252"/>
    </location>
</feature>
<feature type="binding site" evidence="5">
    <location>
        <position position="785"/>
    </location>
    <ligand>
        <name>ATP</name>
        <dbReference type="ChEBI" id="CHEBI:30616"/>
    </ligand>
</feature>
<dbReference type="GO" id="GO:0046314">
    <property type="term" value="P:phosphocreatine biosynthetic process"/>
    <property type="evidence" value="ECO:0007669"/>
    <property type="project" value="InterPro"/>
</dbReference>
<dbReference type="GO" id="GO:0004111">
    <property type="term" value="F:creatine kinase activity"/>
    <property type="evidence" value="ECO:0007669"/>
    <property type="project" value="InterPro"/>
</dbReference>
<evidence type="ECO:0000256" key="5">
    <source>
        <dbReference type="PROSITE-ProRule" id="PRU00843"/>
    </source>
</evidence>
<evidence type="ECO:0000313" key="10">
    <source>
        <dbReference type="EMBL" id="CEM54823.1"/>
    </source>
</evidence>
<dbReference type="InterPro" id="IPR022415">
    <property type="entry name" value="ATP-guanido_PTrfase_AS"/>
</dbReference>
<dbReference type="SUPFAM" id="SSF55931">
    <property type="entry name" value="Glutamine synthetase/guanido kinase"/>
    <property type="match status" value="1"/>
</dbReference>
<dbReference type="GO" id="GO:0005524">
    <property type="term" value="F:ATP binding"/>
    <property type="evidence" value="ECO:0007669"/>
    <property type="project" value="UniProtKB-UniRule"/>
</dbReference>
<dbReference type="InterPro" id="IPR014746">
    <property type="entry name" value="Gln_synth/guanido_kin_cat_dom"/>
</dbReference>
<feature type="compositionally biased region" description="Polar residues" evidence="7">
    <location>
        <begin position="1132"/>
        <end position="1141"/>
    </location>
</feature>
<feature type="signal peptide" evidence="8">
    <location>
        <begin position="1"/>
        <end position="15"/>
    </location>
</feature>
<keyword evidence="1 5" id="KW-0808">Transferase</keyword>
<proteinExistence type="inferred from homology"/>
<evidence type="ECO:0000256" key="7">
    <source>
        <dbReference type="SAM" id="MobiDB-lite"/>
    </source>
</evidence>
<keyword evidence="4 5" id="KW-0067">ATP-binding</keyword>
<organism evidence="10">
    <name type="scientific">Chromera velia CCMP2878</name>
    <dbReference type="NCBI Taxonomy" id="1169474"/>
    <lineage>
        <taxon>Eukaryota</taxon>
        <taxon>Sar</taxon>
        <taxon>Alveolata</taxon>
        <taxon>Colpodellida</taxon>
        <taxon>Chromeraceae</taxon>
        <taxon>Chromera</taxon>
    </lineage>
</organism>
<gene>
    <name evidence="10" type="ORF">Cvel_2269</name>
</gene>
<keyword evidence="3 5" id="KW-0418">Kinase</keyword>
<accession>A0A0G4IC81</accession>
<keyword evidence="8" id="KW-0732">Signal</keyword>
<evidence type="ECO:0000256" key="1">
    <source>
        <dbReference type="ARBA" id="ARBA00022679"/>
    </source>
</evidence>